<sequence>MRVIRRGRSLARRGLRVQRRIALAQFLFWPGLIGAGLVVGVAVLKRVRDGAPGDEAFSVDIDSASAGR</sequence>
<organism evidence="2 3">
    <name type="scientific">Mycolicibacterium austroafricanum</name>
    <name type="common">Mycobacterium austroafricanum</name>
    <dbReference type="NCBI Taxonomy" id="39687"/>
    <lineage>
        <taxon>Bacteria</taxon>
        <taxon>Bacillati</taxon>
        <taxon>Actinomycetota</taxon>
        <taxon>Actinomycetes</taxon>
        <taxon>Mycobacteriales</taxon>
        <taxon>Mycobacteriaceae</taxon>
        <taxon>Mycolicibacterium</taxon>
    </lineage>
</organism>
<dbReference type="Proteomes" id="UP001172687">
    <property type="component" value="Unassembled WGS sequence"/>
</dbReference>
<feature type="transmembrane region" description="Helical" evidence="1">
    <location>
        <begin position="21"/>
        <end position="44"/>
    </location>
</feature>
<dbReference type="RefSeq" id="WP_133167795.1">
    <property type="nucleotide sequence ID" value="NZ_CP070380.1"/>
</dbReference>
<keyword evidence="1" id="KW-0472">Membrane</keyword>
<keyword evidence="1" id="KW-0812">Transmembrane</keyword>
<comment type="caution">
    <text evidence="2">The sequence shown here is derived from an EMBL/GenBank/DDBJ whole genome shotgun (WGS) entry which is preliminary data.</text>
</comment>
<reference evidence="2" key="1">
    <citation type="submission" date="2023-07" db="EMBL/GenBank/DDBJ databases">
        <title>Degradation of tert-butanol by M. austroafricanum TBA100.</title>
        <authorList>
            <person name="Helbich S."/>
            <person name="Vainshtein Y."/>
        </authorList>
    </citation>
    <scope>NUCLEOTIDE SEQUENCE</scope>
    <source>
        <strain evidence="2">TBA100</strain>
    </source>
</reference>
<protein>
    <submittedName>
        <fullName evidence="2">Uncharacterized protein</fullName>
    </submittedName>
</protein>
<keyword evidence="1" id="KW-1133">Transmembrane helix</keyword>
<accession>A0ABT8HAP9</accession>
<proteinExistence type="predicted"/>
<name>A0ABT8HAP9_MYCAO</name>
<evidence type="ECO:0000313" key="3">
    <source>
        <dbReference type="Proteomes" id="UP001172687"/>
    </source>
</evidence>
<evidence type="ECO:0000256" key="1">
    <source>
        <dbReference type="SAM" id="Phobius"/>
    </source>
</evidence>
<keyword evidence="3" id="KW-1185">Reference proteome</keyword>
<gene>
    <name evidence="2" type="ORF">QYF68_08370</name>
</gene>
<dbReference type="EMBL" id="JAUHTC010000034">
    <property type="protein sequence ID" value="MDN4517846.1"/>
    <property type="molecule type" value="Genomic_DNA"/>
</dbReference>
<evidence type="ECO:0000313" key="2">
    <source>
        <dbReference type="EMBL" id="MDN4517846.1"/>
    </source>
</evidence>